<reference evidence="10 11" key="1">
    <citation type="submission" date="2019-03" db="EMBL/GenBank/DDBJ databases">
        <title>Genomic Encyclopedia of Type Strains, Phase IV (KMG-IV): sequencing the most valuable type-strain genomes for metagenomic binning, comparative biology and taxonomic classification.</title>
        <authorList>
            <person name="Goeker M."/>
        </authorList>
    </citation>
    <scope>NUCLEOTIDE SEQUENCE [LARGE SCALE GENOMIC DNA]</scope>
    <source>
        <strain evidence="10 11">DSM 15505</strain>
    </source>
</reference>
<dbReference type="GO" id="GO:0006508">
    <property type="term" value="P:proteolysis"/>
    <property type="evidence" value="ECO:0007669"/>
    <property type="project" value="UniProtKB-KW"/>
</dbReference>
<feature type="active site" description="Charge relay system" evidence="9">
    <location>
        <position position="151"/>
    </location>
</feature>
<evidence type="ECO:0000256" key="3">
    <source>
        <dbReference type="ARBA" id="ARBA00006534"/>
    </source>
</evidence>
<protein>
    <recommendedName>
        <fullName evidence="5">Cyanophycinase</fullName>
        <ecNumber evidence="4">3.4.15.6</ecNumber>
    </recommendedName>
</protein>
<dbReference type="Pfam" id="PF03575">
    <property type="entry name" value="Peptidase_S51"/>
    <property type="match status" value="1"/>
</dbReference>
<gene>
    <name evidence="10" type="ORF">DES49_1775</name>
</gene>
<comment type="caution">
    <text evidence="10">The sequence shown here is derived from an EMBL/GenBank/DDBJ whole genome shotgun (WGS) entry which is preliminary data.</text>
</comment>
<keyword evidence="7" id="KW-0378">Hydrolase</keyword>
<proteinExistence type="inferred from homology"/>
<evidence type="ECO:0000313" key="10">
    <source>
        <dbReference type="EMBL" id="TDT41673.1"/>
    </source>
</evidence>
<dbReference type="EC" id="3.4.15.6" evidence="4"/>
<sequence length="302" mass="32092">MYTNPENSIVGFEVQSMSIPAQTTPRGPLVAIGGAEDKTSESEILRRVLLLSKKEAPIVGVITTASSVPDDVFGAYREVFSNLGASEVLDIRIRERSDAASDQFVEMIRNSDIVFISGGDQMRLTYVLGGSPAMETIRAGHQSGTVIAGTSAGAACQSQTMVYGGPADDSLRKGAVQMTAGFGLVEGIIIDTHFLERGRFSRLMEVGATNPEYLGVGLGEDAAVLFEGDVMRAFGPGHVIIVDSSQISGSNVSDLSDGEAVTVHNIIMHALVDGYGFNLTNRRVLGPEELRAEGLEHWIANS</sequence>
<dbReference type="InterPro" id="IPR011811">
    <property type="entry name" value="Peptidase_S51_cyanophycinase"/>
</dbReference>
<dbReference type="PANTHER" id="PTHR36175">
    <property type="entry name" value="CYANOPHYCINASE"/>
    <property type="match status" value="1"/>
</dbReference>
<evidence type="ECO:0000256" key="5">
    <source>
        <dbReference type="ARBA" id="ARBA00015719"/>
    </source>
</evidence>
<organism evidence="10 11">
    <name type="scientific">Halospina denitrificans</name>
    <dbReference type="NCBI Taxonomy" id="332522"/>
    <lineage>
        <taxon>Bacteria</taxon>
        <taxon>Pseudomonadati</taxon>
        <taxon>Pseudomonadota</taxon>
        <taxon>Gammaproteobacteria</taxon>
        <taxon>Halospina</taxon>
    </lineage>
</organism>
<evidence type="ECO:0000256" key="1">
    <source>
        <dbReference type="ARBA" id="ARBA00001092"/>
    </source>
</evidence>
<keyword evidence="11" id="KW-1185">Reference proteome</keyword>
<comment type="function">
    <text evidence="2">Exopeptidase that catalyzes the hydrolytic cleavage of multi-L-arginyl-poly-L-aspartic acid (cyanophycin; a water-insoluble reserve polymer) into aspartate-arginine dipeptides.</text>
</comment>
<evidence type="ECO:0000256" key="8">
    <source>
        <dbReference type="ARBA" id="ARBA00022825"/>
    </source>
</evidence>
<dbReference type="GO" id="GO:0008241">
    <property type="term" value="F:peptidyl-dipeptidase activity"/>
    <property type="evidence" value="ECO:0007669"/>
    <property type="project" value="UniProtKB-EC"/>
</dbReference>
<dbReference type="SUPFAM" id="SSF52317">
    <property type="entry name" value="Class I glutamine amidotransferase-like"/>
    <property type="match status" value="1"/>
</dbReference>
<evidence type="ECO:0000256" key="9">
    <source>
        <dbReference type="PIRSR" id="PIRSR032067-1"/>
    </source>
</evidence>
<feature type="active site" description="Charge relay system" evidence="9">
    <location>
        <position position="193"/>
    </location>
</feature>
<comment type="catalytic activity">
    <reaction evidence="1">
        <text>[L-4-(L-arginin-2-N-yl)aspartate](n) + H2O = [L-4-(L-arginin-2-N-yl)aspartate](n-1) + L-4-(L-arginin-2-N-yl)aspartate</text>
        <dbReference type="Rhea" id="RHEA:12845"/>
        <dbReference type="Rhea" id="RHEA-COMP:13728"/>
        <dbReference type="Rhea" id="RHEA-COMP:13734"/>
        <dbReference type="ChEBI" id="CHEBI:15377"/>
        <dbReference type="ChEBI" id="CHEBI:137986"/>
        <dbReference type="ChEBI" id="CHEBI:137991"/>
        <dbReference type="EC" id="3.4.15.6"/>
    </reaction>
</comment>
<dbReference type="InterPro" id="IPR029062">
    <property type="entry name" value="Class_I_gatase-like"/>
</dbReference>
<evidence type="ECO:0000256" key="7">
    <source>
        <dbReference type="ARBA" id="ARBA00022801"/>
    </source>
</evidence>
<dbReference type="NCBIfam" id="TIGR02069">
    <property type="entry name" value="cyanophycinase"/>
    <property type="match status" value="1"/>
</dbReference>
<accession>A0A4R7JW52</accession>
<evidence type="ECO:0000256" key="2">
    <source>
        <dbReference type="ARBA" id="ARBA00002039"/>
    </source>
</evidence>
<name>A0A4R7JW52_9GAMM</name>
<comment type="similarity">
    <text evidence="3">Belongs to the peptidase S51 family.</text>
</comment>
<evidence type="ECO:0000256" key="6">
    <source>
        <dbReference type="ARBA" id="ARBA00022670"/>
    </source>
</evidence>
<dbReference type="CDD" id="cd03145">
    <property type="entry name" value="GAT1_cyanophycinase"/>
    <property type="match status" value="1"/>
</dbReference>
<evidence type="ECO:0000256" key="4">
    <source>
        <dbReference type="ARBA" id="ARBA00013115"/>
    </source>
</evidence>
<dbReference type="EMBL" id="SOAX01000003">
    <property type="protein sequence ID" value="TDT41673.1"/>
    <property type="molecule type" value="Genomic_DNA"/>
</dbReference>
<dbReference type="InterPro" id="IPR005320">
    <property type="entry name" value="Peptidase_S51"/>
</dbReference>
<keyword evidence="8" id="KW-0720">Serine protease</keyword>
<evidence type="ECO:0000313" key="11">
    <source>
        <dbReference type="Proteomes" id="UP000295830"/>
    </source>
</evidence>
<dbReference type="PIRSF" id="PIRSF032067">
    <property type="entry name" value="Cyanophycinase"/>
    <property type="match status" value="1"/>
</dbReference>
<dbReference type="PANTHER" id="PTHR36175:SF1">
    <property type="entry name" value="CYANOPHYCINASE"/>
    <property type="match status" value="1"/>
</dbReference>
<dbReference type="Gene3D" id="3.40.50.880">
    <property type="match status" value="1"/>
</dbReference>
<dbReference type="GO" id="GO:0008236">
    <property type="term" value="F:serine-type peptidase activity"/>
    <property type="evidence" value="ECO:0007669"/>
    <property type="project" value="UniProtKB-KW"/>
</dbReference>
<dbReference type="Proteomes" id="UP000295830">
    <property type="component" value="Unassembled WGS sequence"/>
</dbReference>
<dbReference type="AlphaFoldDB" id="A0A4R7JW52"/>
<keyword evidence="6" id="KW-0645">Protease</keyword>
<feature type="active site" description="Charge relay system" evidence="9">
    <location>
        <position position="220"/>
    </location>
</feature>